<feature type="transmembrane region" description="Helical" evidence="1">
    <location>
        <begin position="60"/>
        <end position="83"/>
    </location>
</feature>
<dbReference type="Proteomes" id="UP000185003">
    <property type="component" value="Unassembled WGS sequence"/>
</dbReference>
<sequence length="218" mass="25381">MELHTIIRPLHTDEIATLKKLKKEATKKLKSKKIIHYLIALLIGIATTSIAMYLKAYDLAVFVFGTIAVFAYGYVIFVPYEIYKLNRETKKKLKRIDDFLESNALKVIPVNALRIAHAKEYEDEGDLYIIEYKPDHLLYFNDLDGERSFPCLSFEIYEEDYSWLTWQHIRALSKEIEPVLISGKAKWAYGKEHGLPEHLATEVRSFEEVMEDFASINK</sequence>
<evidence type="ECO:0000313" key="3">
    <source>
        <dbReference type="Proteomes" id="UP000185003"/>
    </source>
</evidence>
<protein>
    <submittedName>
        <fullName evidence="2">Uncharacterized protein</fullName>
    </submittedName>
</protein>
<dbReference type="OrthoDB" id="667178at2"/>
<reference evidence="2 3" key="1">
    <citation type="submission" date="2016-11" db="EMBL/GenBank/DDBJ databases">
        <authorList>
            <person name="Jaros S."/>
            <person name="Januszkiewicz K."/>
            <person name="Wedrychowicz H."/>
        </authorList>
    </citation>
    <scope>NUCLEOTIDE SEQUENCE [LARGE SCALE GENOMIC DNA]</scope>
    <source>
        <strain evidence="2 3">DSM 24787</strain>
    </source>
</reference>
<keyword evidence="1" id="KW-0812">Transmembrane</keyword>
<proteinExistence type="predicted"/>
<name>A0A1N6JEB6_9BACT</name>
<feature type="transmembrane region" description="Helical" evidence="1">
    <location>
        <begin position="34"/>
        <end position="54"/>
    </location>
</feature>
<dbReference type="RefSeq" id="WP_074241206.1">
    <property type="nucleotide sequence ID" value="NZ_FSRA01000002.1"/>
</dbReference>
<keyword evidence="3" id="KW-1185">Reference proteome</keyword>
<accession>A0A1N6JEB6</accession>
<evidence type="ECO:0000313" key="2">
    <source>
        <dbReference type="EMBL" id="SIO42682.1"/>
    </source>
</evidence>
<organism evidence="2 3">
    <name type="scientific">Chitinophaga niabensis</name>
    <dbReference type="NCBI Taxonomy" id="536979"/>
    <lineage>
        <taxon>Bacteria</taxon>
        <taxon>Pseudomonadati</taxon>
        <taxon>Bacteroidota</taxon>
        <taxon>Chitinophagia</taxon>
        <taxon>Chitinophagales</taxon>
        <taxon>Chitinophagaceae</taxon>
        <taxon>Chitinophaga</taxon>
    </lineage>
</organism>
<keyword evidence="1" id="KW-1133">Transmembrane helix</keyword>
<evidence type="ECO:0000256" key="1">
    <source>
        <dbReference type="SAM" id="Phobius"/>
    </source>
</evidence>
<gene>
    <name evidence="2" type="ORF">SAMN04488055_3925</name>
</gene>
<dbReference type="EMBL" id="FSRA01000002">
    <property type="protein sequence ID" value="SIO42682.1"/>
    <property type="molecule type" value="Genomic_DNA"/>
</dbReference>
<keyword evidence="1" id="KW-0472">Membrane</keyword>
<dbReference type="AlphaFoldDB" id="A0A1N6JEB6"/>